<protein>
    <recommendedName>
        <fullName evidence="6">N-acetyltransferase domain-containing protein</fullName>
    </recommendedName>
</protein>
<dbReference type="RefSeq" id="WP_278012625.1">
    <property type="nucleotide sequence ID" value="NZ_CP121208.1"/>
</dbReference>
<evidence type="ECO:0008006" key="6">
    <source>
        <dbReference type="Google" id="ProtNLM"/>
    </source>
</evidence>
<evidence type="ECO:0000313" key="4">
    <source>
        <dbReference type="EMBL" id="WFM83200.1"/>
    </source>
</evidence>
<dbReference type="SUPFAM" id="SSF55729">
    <property type="entry name" value="Acyl-CoA N-acyltransferases (Nat)"/>
    <property type="match status" value="1"/>
</dbReference>
<evidence type="ECO:0000256" key="3">
    <source>
        <dbReference type="ARBA" id="ARBA00023315"/>
    </source>
</evidence>
<dbReference type="PANTHER" id="PTHR36449:SF1">
    <property type="entry name" value="ACETYLTRANSFERASE"/>
    <property type="match status" value="1"/>
</dbReference>
<keyword evidence="3" id="KW-0012">Acyltransferase</keyword>
<keyword evidence="1" id="KW-1277">Toxin-antitoxin system</keyword>
<keyword evidence="2" id="KW-0808">Transferase</keyword>
<dbReference type="EMBL" id="CP121208">
    <property type="protein sequence ID" value="WFM83200.1"/>
    <property type="molecule type" value="Genomic_DNA"/>
</dbReference>
<evidence type="ECO:0000256" key="1">
    <source>
        <dbReference type="ARBA" id="ARBA00022649"/>
    </source>
</evidence>
<proteinExistence type="predicted"/>
<dbReference type="InterPro" id="IPR016181">
    <property type="entry name" value="Acyl_CoA_acyltransferase"/>
</dbReference>
<dbReference type="Gene3D" id="3.40.630.30">
    <property type="match status" value="1"/>
</dbReference>
<sequence>MKLGKYILSEISSEHFIDDFDCGYDENRLGLWLRKSAYEENQKHLSRVWILASGEQPGVPLGYFSLSEHQLLSNEVLKRQRDGISHNRSHPARLLGKFALDQRDQGKGLGVILMAGVFRAYLEANKYSASRFLVLHTQHERLTEYYRQFGFVVVESNHASMETMILPTSDIEGYVNEIQVRSQEP</sequence>
<keyword evidence="5" id="KW-1185">Reference proteome</keyword>
<gene>
    <name evidence="4" type="ORF">P7079_07355</name>
</gene>
<dbReference type="Proteomes" id="UP001215216">
    <property type="component" value="Chromosome"/>
</dbReference>
<reference evidence="4 5" key="1">
    <citation type="submission" date="2023-03" db="EMBL/GenBank/DDBJ databases">
        <title>Complete genome of Arcanobacterium canis strain DSM 25104 isolated in 2010 from a canine otitis externa in Germany.</title>
        <authorList>
            <person name="Borowiak M."/>
            <person name="Kreitlow A."/>
            <person name="Malorny B."/>
            <person name="Laemmler C."/>
            <person name="Prenger-Berninghoff E."/>
            <person name="Ploetz M."/>
            <person name="Abdulmawjood A."/>
        </authorList>
    </citation>
    <scope>NUCLEOTIDE SEQUENCE [LARGE SCALE GENOMIC DNA]</scope>
    <source>
        <strain evidence="4 5">DSM 25104</strain>
    </source>
</reference>
<organism evidence="4 5">
    <name type="scientific">Arcanobacterium canis</name>
    <dbReference type="NCBI Taxonomy" id="999183"/>
    <lineage>
        <taxon>Bacteria</taxon>
        <taxon>Bacillati</taxon>
        <taxon>Actinomycetota</taxon>
        <taxon>Actinomycetes</taxon>
        <taxon>Actinomycetales</taxon>
        <taxon>Actinomycetaceae</taxon>
        <taxon>Arcanobacterium</taxon>
    </lineage>
</organism>
<evidence type="ECO:0000256" key="2">
    <source>
        <dbReference type="ARBA" id="ARBA00022679"/>
    </source>
</evidence>
<evidence type="ECO:0000313" key="5">
    <source>
        <dbReference type="Proteomes" id="UP001215216"/>
    </source>
</evidence>
<dbReference type="PANTHER" id="PTHR36449">
    <property type="entry name" value="ACETYLTRANSFERASE-RELATED"/>
    <property type="match status" value="1"/>
</dbReference>
<name>A0ABY8FXE9_9ACTO</name>
<accession>A0ABY8FXE9</accession>